<dbReference type="Gene3D" id="1.20.1560.10">
    <property type="entry name" value="ABC transporter type 1, transmembrane domain"/>
    <property type="match status" value="1"/>
</dbReference>
<feature type="transmembrane region" description="Helical" evidence="5">
    <location>
        <begin position="164"/>
        <end position="182"/>
    </location>
</feature>
<evidence type="ECO:0000313" key="7">
    <source>
        <dbReference type="EnsemblPlants" id="AET7Gv20700200.6"/>
    </source>
</evidence>
<evidence type="ECO:0000256" key="2">
    <source>
        <dbReference type="ARBA" id="ARBA00022692"/>
    </source>
</evidence>
<dbReference type="InterPro" id="IPR011527">
    <property type="entry name" value="ABC1_TM_dom"/>
</dbReference>
<reference evidence="7" key="4">
    <citation type="submission" date="2019-03" db="UniProtKB">
        <authorList>
            <consortium name="EnsemblPlants"/>
        </authorList>
    </citation>
    <scope>IDENTIFICATION</scope>
</reference>
<reference evidence="8" key="1">
    <citation type="journal article" date="2014" name="Science">
        <title>Ancient hybridizations among the ancestral genomes of bread wheat.</title>
        <authorList>
            <consortium name="International Wheat Genome Sequencing Consortium,"/>
            <person name="Marcussen T."/>
            <person name="Sandve S.R."/>
            <person name="Heier L."/>
            <person name="Spannagl M."/>
            <person name="Pfeifer M."/>
            <person name="Jakobsen K.S."/>
            <person name="Wulff B.B."/>
            <person name="Steuernagel B."/>
            <person name="Mayer K.F."/>
            <person name="Olsen O.A."/>
        </authorList>
    </citation>
    <scope>NUCLEOTIDE SEQUENCE [LARGE SCALE GENOMIC DNA]</scope>
    <source>
        <strain evidence="8">cv. AL8/78</strain>
    </source>
</reference>
<keyword evidence="8" id="KW-1185">Reference proteome</keyword>
<evidence type="ECO:0000313" key="8">
    <source>
        <dbReference type="Proteomes" id="UP000015105"/>
    </source>
</evidence>
<dbReference type="Proteomes" id="UP000015105">
    <property type="component" value="Chromosome 7D"/>
</dbReference>
<feature type="domain" description="ABC transmembrane type-1" evidence="6">
    <location>
        <begin position="17"/>
        <end position="291"/>
    </location>
</feature>
<evidence type="ECO:0000256" key="3">
    <source>
        <dbReference type="ARBA" id="ARBA00022989"/>
    </source>
</evidence>
<dbReference type="PROSITE" id="PS50929">
    <property type="entry name" value="ABC_TM1F"/>
    <property type="match status" value="1"/>
</dbReference>
<dbReference type="Gramene" id="AET7Gv20700200.6">
    <property type="protein sequence ID" value="AET7Gv20700200.6"/>
    <property type="gene ID" value="AET7Gv20700200"/>
</dbReference>
<feature type="transmembrane region" description="Helical" evidence="5">
    <location>
        <begin position="14"/>
        <end position="34"/>
    </location>
</feature>
<proteinExistence type="predicted"/>
<organism evidence="7 8">
    <name type="scientific">Aegilops tauschii subsp. strangulata</name>
    <name type="common">Goatgrass</name>
    <dbReference type="NCBI Taxonomy" id="200361"/>
    <lineage>
        <taxon>Eukaryota</taxon>
        <taxon>Viridiplantae</taxon>
        <taxon>Streptophyta</taxon>
        <taxon>Embryophyta</taxon>
        <taxon>Tracheophyta</taxon>
        <taxon>Spermatophyta</taxon>
        <taxon>Magnoliopsida</taxon>
        <taxon>Liliopsida</taxon>
        <taxon>Poales</taxon>
        <taxon>Poaceae</taxon>
        <taxon>BOP clade</taxon>
        <taxon>Pooideae</taxon>
        <taxon>Triticodae</taxon>
        <taxon>Triticeae</taxon>
        <taxon>Triticinae</taxon>
        <taxon>Aegilops</taxon>
    </lineage>
</organism>
<reference evidence="8" key="2">
    <citation type="journal article" date="2017" name="Nat. Plants">
        <title>The Aegilops tauschii genome reveals multiple impacts of transposons.</title>
        <authorList>
            <person name="Zhao G."/>
            <person name="Zou C."/>
            <person name="Li K."/>
            <person name="Wang K."/>
            <person name="Li T."/>
            <person name="Gao L."/>
            <person name="Zhang X."/>
            <person name="Wang H."/>
            <person name="Yang Z."/>
            <person name="Liu X."/>
            <person name="Jiang W."/>
            <person name="Mao L."/>
            <person name="Kong X."/>
            <person name="Jiao Y."/>
            <person name="Jia J."/>
        </authorList>
    </citation>
    <scope>NUCLEOTIDE SEQUENCE [LARGE SCALE GENOMIC DNA]</scope>
    <source>
        <strain evidence="8">cv. AL8/78</strain>
    </source>
</reference>
<dbReference type="PANTHER" id="PTHR24222">
    <property type="entry name" value="ABC TRANSPORTER B FAMILY"/>
    <property type="match status" value="1"/>
</dbReference>
<reference evidence="7" key="5">
    <citation type="journal article" date="2021" name="G3 (Bethesda)">
        <title>Aegilops tauschii genome assembly Aet v5.0 features greater sequence contiguity and improved annotation.</title>
        <authorList>
            <person name="Wang L."/>
            <person name="Zhu T."/>
            <person name="Rodriguez J.C."/>
            <person name="Deal K.R."/>
            <person name="Dubcovsky J."/>
            <person name="McGuire P.E."/>
            <person name="Lux T."/>
            <person name="Spannagl M."/>
            <person name="Mayer K.F.X."/>
            <person name="Baldrich P."/>
            <person name="Meyers B.C."/>
            <person name="Huo N."/>
            <person name="Gu Y.Q."/>
            <person name="Zhou H."/>
            <person name="Devos K.M."/>
            <person name="Bennetzen J.L."/>
            <person name="Unver T."/>
            <person name="Budak H."/>
            <person name="Gulick P.J."/>
            <person name="Galiba G."/>
            <person name="Kalapos B."/>
            <person name="Nelson D.R."/>
            <person name="Li P."/>
            <person name="You F.M."/>
            <person name="Luo M.C."/>
            <person name="Dvorak J."/>
        </authorList>
    </citation>
    <scope>NUCLEOTIDE SEQUENCE [LARGE SCALE GENOMIC DNA]</scope>
    <source>
        <strain evidence="7">cv. AL8/78</strain>
    </source>
</reference>
<dbReference type="GO" id="GO:0005886">
    <property type="term" value="C:plasma membrane"/>
    <property type="evidence" value="ECO:0007669"/>
    <property type="project" value="UniProtKB-SubCell"/>
</dbReference>
<evidence type="ECO:0000259" key="6">
    <source>
        <dbReference type="PROSITE" id="PS50929"/>
    </source>
</evidence>
<evidence type="ECO:0000256" key="1">
    <source>
        <dbReference type="ARBA" id="ARBA00004141"/>
    </source>
</evidence>
<protein>
    <recommendedName>
        <fullName evidence="6">ABC transmembrane type-1 domain-containing protein</fullName>
    </recommendedName>
</protein>
<dbReference type="Pfam" id="PF00664">
    <property type="entry name" value="ABC_membrane"/>
    <property type="match status" value="1"/>
</dbReference>
<evidence type="ECO:0000256" key="4">
    <source>
        <dbReference type="ARBA" id="ARBA00023136"/>
    </source>
</evidence>
<feature type="transmembrane region" description="Helical" evidence="5">
    <location>
        <begin position="61"/>
        <end position="85"/>
    </location>
</feature>
<dbReference type="InterPro" id="IPR036640">
    <property type="entry name" value="ABC1_TM_sf"/>
</dbReference>
<dbReference type="PANTHER" id="PTHR24222:SF70">
    <property type="entry name" value="BRACHYTIC2"/>
    <property type="match status" value="1"/>
</dbReference>
<keyword evidence="3 5" id="KW-1133">Transmembrane helix</keyword>
<feature type="transmembrane region" description="Helical" evidence="5">
    <location>
        <begin position="141"/>
        <end position="158"/>
    </location>
</feature>
<sequence>MRDLFRFADGLDRVLMAVGTLGALVHGCSLPVFLRFFADLVDSFGSHADDPDTMVRLVVKYAFYFLVVGAAIWASSWAEISCWMWTGERQSTRMRIRYLQAALKQDVSFFDTDVRTSDVIYAINADAVIVQDAISEKLGNLIHYMATFVAGFVVGFTAAWQLALVTLAVVPLIAVIGGLTAATMGKLSSKSQDALSSASNIAEQALSQIRIVQSFVGEQRVAQAYSAALAVAQSIGYRNGFAKGLGLGGTYFTVFCCYALLLWYGGHLVRGHHTNGGLAIATMFSVMIGGL</sequence>
<reference evidence="7" key="3">
    <citation type="journal article" date="2017" name="Nature">
        <title>Genome sequence of the progenitor of the wheat D genome Aegilops tauschii.</title>
        <authorList>
            <person name="Luo M.C."/>
            <person name="Gu Y.Q."/>
            <person name="Puiu D."/>
            <person name="Wang H."/>
            <person name="Twardziok S.O."/>
            <person name="Deal K.R."/>
            <person name="Huo N."/>
            <person name="Zhu T."/>
            <person name="Wang L."/>
            <person name="Wang Y."/>
            <person name="McGuire P.E."/>
            <person name="Liu S."/>
            <person name="Long H."/>
            <person name="Ramasamy R.K."/>
            <person name="Rodriguez J.C."/>
            <person name="Van S.L."/>
            <person name="Yuan L."/>
            <person name="Wang Z."/>
            <person name="Xia Z."/>
            <person name="Xiao L."/>
            <person name="Anderson O.D."/>
            <person name="Ouyang S."/>
            <person name="Liang Y."/>
            <person name="Zimin A.V."/>
            <person name="Pertea G."/>
            <person name="Qi P."/>
            <person name="Bennetzen J.L."/>
            <person name="Dai X."/>
            <person name="Dawson M.W."/>
            <person name="Muller H.G."/>
            <person name="Kugler K."/>
            <person name="Rivarola-Duarte L."/>
            <person name="Spannagl M."/>
            <person name="Mayer K.F.X."/>
            <person name="Lu F.H."/>
            <person name="Bevan M.W."/>
            <person name="Leroy P."/>
            <person name="Li P."/>
            <person name="You F.M."/>
            <person name="Sun Q."/>
            <person name="Liu Z."/>
            <person name="Lyons E."/>
            <person name="Wicker T."/>
            <person name="Salzberg S.L."/>
            <person name="Devos K.M."/>
            <person name="Dvorak J."/>
        </authorList>
    </citation>
    <scope>NUCLEOTIDE SEQUENCE [LARGE SCALE GENOMIC DNA]</scope>
    <source>
        <strain evidence="7">cv. AL8/78</strain>
    </source>
</reference>
<dbReference type="CDD" id="cd18577">
    <property type="entry name" value="ABC_6TM_Pgp_ABCB1_D1_like"/>
    <property type="match status" value="1"/>
</dbReference>
<evidence type="ECO:0000256" key="5">
    <source>
        <dbReference type="SAM" id="Phobius"/>
    </source>
</evidence>
<accession>A0A453RTZ4</accession>
<name>A0A453RTZ4_AEGTS</name>
<keyword evidence="2 5" id="KW-0812">Transmembrane</keyword>
<dbReference type="EnsemblPlants" id="AET7Gv20700200.6">
    <property type="protein sequence ID" value="AET7Gv20700200.6"/>
    <property type="gene ID" value="AET7Gv20700200"/>
</dbReference>
<dbReference type="GO" id="GO:0005524">
    <property type="term" value="F:ATP binding"/>
    <property type="evidence" value="ECO:0007669"/>
    <property type="project" value="UniProtKB-KW"/>
</dbReference>
<comment type="subcellular location">
    <subcellularLocation>
        <location evidence="1">Membrane</location>
        <topology evidence="1">Multi-pass membrane protein</topology>
    </subcellularLocation>
</comment>
<dbReference type="InterPro" id="IPR039421">
    <property type="entry name" value="Type_1_exporter"/>
</dbReference>
<dbReference type="GO" id="GO:0140359">
    <property type="term" value="F:ABC-type transporter activity"/>
    <property type="evidence" value="ECO:0007669"/>
    <property type="project" value="InterPro"/>
</dbReference>
<dbReference type="AlphaFoldDB" id="A0A453RTZ4"/>
<keyword evidence="4 5" id="KW-0472">Membrane</keyword>
<dbReference type="SUPFAM" id="SSF90123">
    <property type="entry name" value="ABC transporter transmembrane region"/>
    <property type="match status" value="1"/>
</dbReference>
<feature type="transmembrane region" description="Helical" evidence="5">
    <location>
        <begin position="245"/>
        <end position="266"/>
    </location>
</feature>
<dbReference type="GO" id="GO:0012505">
    <property type="term" value="C:endomembrane system"/>
    <property type="evidence" value="ECO:0007669"/>
    <property type="project" value="UniProtKB-SubCell"/>
</dbReference>